<dbReference type="InterPro" id="IPR036869">
    <property type="entry name" value="J_dom_sf"/>
</dbReference>
<dbReference type="PANTHER" id="PTHR24074">
    <property type="entry name" value="CO-CHAPERONE PROTEIN DJLA"/>
    <property type="match status" value="1"/>
</dbReference>
<proteinExistence type="predicted"/>
<feature type="domain" description="J" evidence="2">
    <location>
        <begin position="32"/>
        <end position="105"/>
    </location>
</feature>
<feature type="compositionally biased region" description="Basic and acidic residues" evidence="1">
    <location>
        <begin position="144"/>
        <end position="156"/>
    </location>
</feature>
<organism evidence="3 4">
    <name type="scientific">Wallemia hederae</name>
    <dbReference type="NCBI Taxonomy" id="1540922"/>
    <lineage>
        <taxon>Eukaryota</taxon>
        <taxon>Fungi</taxon>
        <taxon>Dikarya</taxon>
        <taxon>Basidiomycota</taxon>
        <taxon>Wallemiomycotina</taxon>
        <taxon>Wallemiomycetes</taxon>
        <taxon>Wallemiales</taxon>
        <taxon>Wallemiaceae</taxon>
        <taxon>Wallemia</taxon>
    </lineage>
</organism>
<dbReference type="Gene3D" id="1.10.287.110">
    <property type="entry name" value="DnaJ domain"/>
    <property type="match status" value="1"/>
</dbReference>
<dbReference type="SMART" id="SM00271">
    <property type="entry name" value="DnaJ"/>
    <property type="match status" value="1"/>
</dbReference>
<sequence>MRVINHNYASYWLYSHSPSSSSTIKIQISILEAKNILQLTGTPTVAEITAQYKKLALRYHPDKNPGRQQEAAENFKQLVQAVQVLSTSSPTSSDASDKPSFDFSTVFKDTPFFNSYMQDFSHIPPLQPSQEGPTKHNCSFRWYDPPKPETHAGRRG</sequence>
<evidence type="ECO:0000259" key="2">
    <source>
        <dbReference type="PROSITE" id="PS50076"/>
    </source>
</evidence>
<evidence type="ECO:0000313" key="3">
    <source>
        <dbReference type="EMBL" id="TIA86455.1"/>
    </source>
</evidence>
<dbReference type="EMBL" id="SPNW01000080">
    <property type="protein sequence ID" value="TIA86455.1"/>
    <property type="molecule type" value="Genomic_DNA"/>
</dbReference>
<comment type="caution">
    <text evidence="3">The sequence shown here is derived from an EMBL/GenBank/DDBJ whole genome shotgun (WGS) entry which is preliminary data.</text>
</comment>
<reference evidence="3 4" key="1">
    <citation type="submission" date="2019-03" db="EMBL/GenBank/DDBJ databases">
        <title>Sequencing 23 genomes of Wallemia ichthyophaga.</title>
        <authorList>
            <person name="Gostincar C."/>
        </authorList>
    </citation>
    <scope>NUCLEOTIDE SEQUENCE [LARGE SCALE GENOMIC DNA]</scope>
    <source>
        <strain evidence="3 4">EXF-5753</strain>
    </source>
</reference>
<dbReference type="Pfam" id="PF00226">
    <property type="entry name" value="DnaJ"/>
    <property type="match status" value="1"/>
</dbReference>
<dbReference type="OrthoDB" id="10250354at2759"/>
<name>A0A4T0FGH5_9BASI</name>
<dbReference type="PROSITE" id="PS50076">
    <property type="entry name" value="DNAJ_2"/>
    <property type="match status" value="1"/>
</dbReference>
<dbReference type="CDD" id="cd06257">
    <property type="entry name" value="DnaJ"/>
    <property type="match status" value="1"/>
</dbReference>
<dbReference type="InterPro" id="IPR001623">
    <property type="entry name" value="DnaJ_domain"/>
</dbReference>
<gene>
    <name evidence="3" type="ORF">E3P99_03664</name>
</gene>
<dbReference type="Proteomes" id="UP000310189">
    <property type="component" value="Unassembled WGS sequence"/>
</dbReference>
<protein>
    <recommendedName>
        <fullName evidence="2">J domain-containing protein</fullName>
    </recommendedName>
</protein>
<keyword evidence="4" id="KW-1185">Reference proteome</keyword>
<dbReference type="SUPFAM" id="SSF46565">
    <property type="entry name" value="Chaperone J-domain"/>
    <property type="match status" value="1"/>
</dbReference>
<feature type="region of interest" description="Disordered" evidence="1">
    <location>
        <begin position="123"/>
        <end position="156"/>
    </location>
</feature>
<dbReference type="PRINTS" id="PR00625">
    <property type="entry name" value="JDOMAIN"/>
</dbReference>
<evidence type="ECO:0000256" key="1">
    <source>
        <dbReference type="SAM" id="MobiDB-lite"/>
    </source>
</evidence>
<accession>A0A4T0FGH5</accession>
<evidence type="ECO:0000313" key="4">
    <source>
        <dbReference type="Proteomes" id="UP000310189"/>
    </source>
</evidence>
<dbReference type="AlphaFoldDB" id="A0A4T0FGH5"/>
<dbReference type="InterPro" id="IPR050817">
    <property type="entry name" value="DjlA_DnaK_co-chaperone"/>
</dbReference>